<dbReference type="PROSITE" id="PS51257">
    <property type="entry name" value="PROKAR_LIPOPROTEIN"/>
    <property type="match status" value="1"/>
</dbReference>
<dbReference type="GO" id="GO:0005975">
    <property type="term" value="P:carbohydrate metabolic process"/>
    <property type="evidence" value="ECO:0007669"/>
    <property type="project" value="UniProtKB-ARBA"/>
</dbReference>
<feature type="chain" id="PRO_5006626565" evidence="2">
    <location>
        <begin position="21"/>
        <end position="302"/>
    </location>
</feature>
<evidence type="ECO:0000313" key="4">
    <source>
        <dbReference type="Proteomes" id="UP000198802"/>
    </source>
</evidence>
<feature type="signal peptide" evidence="2">
    <location>
        <begin position="1"/>
        <end position="20"/>
    </location>
</feature>
<dbReference type="EMBL" id="FAOZ01000042">
    <property type="protein sequence ID" value="CUU60557.1"/>
    <property type="molecule type" value="Genomic_DNA"/>
</dbReference>
<name>A0A0S4QYE2_9ACTN</name>
<feature type="compositionally biased region" description="Low complexity" evidence="1">
    <location>
        <begin position="85"/>
        <end position="98"/>
    </location>
</feature>
<sequence>MGFRLLTRSMSGGPSLLVLAATVTCGFLVAGCEPTASGPGGGGPTVTAAPTPTTTTPAPSPTRGATPTAGGPTSTPVPTTPTTPAPTTSQPSASPSAADTRIAVQAAGNVRQGGIDVGVATVPGAGTPWPTGTIKVYEGSALLGTVTIKHGDMDPYSMGGLDITLAPGYHTLTLDYSGDATYRPDRRTMAANIANAQIIASIPGGTVVWAESYSVDIEVKGLPGVSGTPSGKVRNRENFGLPSFEATLDANGRATLEIDPSWSGTAPFTAPRANAIFIEYLGDDDFVPTTLMVEFTEVPNTP</sequence>
<keyword evidence="2" id="KW-0732">Signal</keyword>
<reference evidence="4" key="1">
    <citation type="submission" date="2015-11" db="EMBL/GenBank/DDBJ databases">
        <authorList>
            <person name="Varghese N."/>
        </authorList>
    </citation>
    <scope>NUCLEOTIDE SEQUENCE [LARGE SCALE GENOMIC DNA]</scope>
    <source>
        <strain evidence="4">DSM 45899</strain>
    </source>
</reference>
<evidence type="ECO:0000313" key="3">
    <source>
        <dbReference type="EMBL" id="CUU60557.1"/>
    </source>
</evidence>
<dbReference type="RefSeq" id="WP_165615921.1">
    <property type="nucleotide sequence ID" value="NZ_FAOZ01000042.1"/>
</dbReference>
<dbReference type="InterPro" id="IPR013783">
    <property type="entry name" value="Ig-like_fold"/>
</dbReference>
<protein>
    <submittedName>
        <fullName evidence="3">Ig-like domain (Group 3)</fullName>
    </submittedName>
</protein>
<gene>
    <name evidence="3" type="ORF">Ga0074812_14235</name>
</gene>
<keyword evidence="4" id="KW-1185">Reference proteome</keyword>
<evidence type="ECO:0000256" key="1">
    <source>
        <dbReference type="SAM" id="MobiDB-lite"/>
    </source>
</evidence>
<organism evidence="3 4">
    <name type="scientific">Parafrankia irregularis</name>
    <dbReference type="NCBI Taxonomy" id="795642"/>
    <lineage>
        <taxon>Bacteria</taxon>
        <taxon>Bacillati</taxon>
        <taxon>Actinomycetota</taxon>
        <taxon>Actinomycetes</taxon>
        <taxon>Frankiales</taxon>
        <taxon>Frankiaceae</taxon>
        <taxon>Parafrankia</taxon>
    </lineage>
</organism>
<dbReference type="Proteomes" id="UP000198802">
    <property type="component" value="Unassembled WGS sequence"/>
</dbReference>
<accession>A0A0S4QYE2</accession>
<dbReference type="AlphaFoldDB" id="A0A0S4QYE2"/>
<feature type="region of interest" description="Disordered" evidence="1">
    <location>
        <begin position="35"/>
        <end position="99"/>
    </location>
</feature>
<proteinExistence type="predicted"/>
<dbReference type="Gene3D" id="2.60.40.10">
    <property type="entry name" value="Immunoglobulins"/>
    <property type="match status" value="1"/>
</dbReference>
<evidence type="ECO:0000256" key="2">
    <source>
        <dbReference type="SAM" id="SignalP"/>
    </source>
</evidence>
<feature type="compositionally biased region" description="Low complexity" evidence="1">
    <location>
        <begin position="45"/>
        <end position="77"/>
    </location>
</feature>